<dbReference type="Pfam" id="PF16335">
    <property type="entry name" value="GtaA_6_Hairpin"/>
    <property type="match status" value="3"/>
</dbReference>
<reference evidence="4" key="1">
    <citation type="submission" date="2023-02" db="EMBL/GenBank/DDBJ databases">
        <authorList>
            <person name="Palmer J.M."/>
        </authorList>
    </citation>
    <scope>NUCLEOTIDE SEQUENCE</scope>
    <source>
        <strain evidence="4">FW57</strain>
    </source>
</reference>
<dbReference type="PANTHER" id="PTHR31987">
    <property type="entry name" value="GLUTAMINASE A-RELATED"/>
    <property type="match status" value="1"/>
</dbReference>
<dbReference type="Pfam" id="PF17168">
    <property type="entry name" value="DUF5127"/>
    <property type="match status" value="1"/>
</dbReference>
<sequence length="847" mass="94547">MRFDVLALAAVAGASTLTPNVLPLIVRNPYLSTWLYNARDAPWENWPMFYTGAHVGFSVMASVPETGTVYPLLGRAQDSLQRNHKSYEIAYPEYLGATFDASTTNLTYQIPRRSSGKSTRLTLSFLSPITPSSTFRQSIPAAYMTVFVEGCLDVNIYTDTNGEWVTGNRDNQVKWGLHKLARAGSSSGTALKTWKVSRVHEELFTEFADRAEWGTLFFSGPADVHHQSGTSALLRQHFAEKGYLKNEVDGKFRKVMDEEPVFAFSKSFKLAGKQQESCHTTTESVTFTFALVQDPVVQFARAKGMTHMKPLWQSYISHADDLITYHYDDFKTAAALARNYSDALAHDAYNSGSEDYQDIAALSARQVLGATQFSGTPEDPILFLKEISSNGNFQTVDVIFPAFPFFLYTNPKWLAYLLEPLIEHQLSGQYPNDYSMHDLGSHFPNATGHPDGRDEYMPVEECGNMLIMGLALANALKYDTDPAFVRTPAGDSAEALGTFKEWNACVDKHGIDLPNNHRTAGPTTTTGRKAAEKWLSRAYKLFEQWTGYLVRESLIPHNQLCTDDFAGWLANQTNLALKGIIGIKAMSEIADLVGRDDDAARYREIAHEYIGKWQEYGISRDQTHAKLAYTWYGSWTTIYNLYADSLLCFHVRGEDDDKDKRKGKGEKERRGGAASLSRVGQKPIGGGGDGDDDGGGEEQTFVPDRVYQMQSDWYHAVLQRYGLPLDSRHLYTKSDWEFFAAAVTGRETRTEILTAVARWVNETVVDRPFTDLYETEGDGGFPGVYFMARPVVGGHFAFLALERACGGKAVEALRFLDKRPPAAVDVERVLRVERHAGRNGDGAWGDL</sequence>
<accession>A0AAD4EY78</accession>
<organism evidence="4 5">
    <name type="scientific">Staphylotrichum longicolle</name>
    <dbReference type="NCBI Taxonomy" id="669026"/>
    <lineage>
        <taxon>Eukaryota</taxon>
        <taxon>Fungi</taxon>
        <taxon>Dikarya</taxon>
        <taxon>Ascomycota</taxon>
        <taxon>Pezizomycotina</taxon>
        <taxon>Sordariomycetes</taxon>
        <taxon>Sordariomycetidae</taxon>
        <taxon>Sordariales</taxon>
        <taxon>Chaetomiaceae</taxon>
        <taxon>Staphylotrichum</taxon>
    </lineage>
</organism>
<feature type="domain" description="Glutaminase A N-terminal" evidence="3">
    <location>
        <begin position="116"/>
        <end position="340"/>
    </location>
</feature>
<evidence type="ECO:0000256" key="1">
    <source>
        <dbReference type="SAM" id="MobiDB-lite"/>
    </source>
</evidence>
<proteinExistence type="predicted"/>
<evidence type="ECO:0008006" key="6">
    <source>
        <dbReference type="Google" id="ProtNLM"/>
    </source>
</evidence>
<dbReference type="InterPro" id="IPR033433">
    <property type="entry name" value="GtaA_N"/>
</dbReference>
<name>A0AAD4EY78_9PEZI</name>
<feature type="domain" description="Glutaminase A central" evidence="2">
    <location>
        <begin position="353"/>
        <end position="475"/>
    </location>
</feature>
<dbReference type="Proteomes" id="UP001197093">
    <property type="component" value="Unassembled WGS sequence"/>
</dbReference>
<evidence type="ECO:0000313" key="5">
    <source>
        <dbReference type="Proteomes" id="UP001197093"/>
    </source>
</evidence>
<dbReference type="InterPro" id="IPR032514">
    <property type="entry name" value="GtaA_central"/>
</dbReference>
<evidence type="ECO:0000259" key="2">
    <source>
        <dbReference type="Pfam" id="PF16335"/>
    </source>
</evidence>
<comment type="caution">
    <text evidence="4">The sequence shown here is derived from an EMBL/GenBank/DDBJ whole genome shotgun (WGS) entry which is preliminary data.</text>
</comment>
<dbReference type="InterPro" id="IPR052743">
    <property type="entry name" value="Glutaminase_GtaA"/>
</dbReference>
<feature type="domain" description="Glutaminase A central" evidence="2">
    <location>
        <begin position="700"/>
        <end position="799"/>
    </location>
</feature>
<evidence type="ECO:0000313" key="4">
    <source>
        <dbReference type="EMBL" id="KAG7289611.1"/>
    </source>
</evidence>
<feature type="compositionally biased region" description="Basic and acidic residues" evidence="1">
    <location>
        <begin position="655"/>
        <end position="671"/>
    </location>
</feature>
<dbReference type="AlphaFoldDB" id="A0AAD4EY78"/>
<dbReference type="PANTHER" id="PTHR31987:SF12">
    <property type="entry name" value="PUTATIVE (AFU_ORTHOLOGUE AFUA_3G10910)-RELATED"/>
    <property type="match status" value="1"/>
</dbReference>
<protein>
    <recommendedName>
        <fullName evidence="6">Glutaminase</fullName>
    </recommendedName>
</protein>
<feature type="domain" description="Glutaminase A central" evidence="2">
    <location>
        <begin position="528"/>
        <end position="650"/>
    </location>
</feature>
<feature type="region of interest" description="Disordered" evidence="1">
    <location>
        <begin position="655"/>
        <end position="699"/>
    </location>
</feature>
<dbReference type="EMBL" id="JAHCVI010000002">
    <property type="protein sequence ID" value="KAG7289611.1"/>
    <property type="molecule type" value="Genomic_DNA"/>
</dbReference>
<evidence type="ECO:0000259" key="3">
    <source>
        <dbReference type="Pfam" id="PF17168"/>
    </source>
</evidence>
<keyword evidence="5" id="KW-1185">Reference proteome</keyword>
<gene>
    <name evidence="4" type="ORF">NEMBOFW57_005982</name>
</gene>